<accession>A0A4Q7AIJ3</accession>
<comment type="caution">
    <text evidence="3">The sequence shown here is derived from an EMBL/GenBank/DDBJ whole genome shotgun (WGS) entry which is preliminary data.</text>
</comment>
<name>A0A4Q7AIJ3_9GAMM</name>
<keyword evidence="4" id="KW-1185">Reference proteome</keyword>
<sequence>MVNQNNSTSATENQPVSDNKNLISITQYLKDVHSGHKRSIPPLAQWNPKHCGKMDLKVKANGEWWHEGQLIKRQALLDLFTKVLWKEDNKFYLKTPVEQIEIDVEDEPLLVNQVDQIELDGQTHLQVTTTNQDIVLVDAEHPIFMREYQGELRPYVHIRFGINALIQRNAFFHLIEYGSLLENEQGDAILSLQSGDFHLQLGT</sequence>
<dbReference type="InterPro" id="IPR048341">
    <property type="entry name" value="DUF1285_N"/>
</dbReference>
<organism evidence="3 4">
    <name type="scientific">Acinetobacter wuhouensis</name>
    <dbReference type="NCBI Taxonomy" id="1879050"/>
    <lineage>
        <taxon>Bacteria</taxon>
        <taxon>Pseudomonadati</taxon>
        <taxon>Pseudomonadota</taxon>
        <taxon>Gammaproteobacteria</taxon>
        <taxon>Moraxellales</taxon>
        <taxon>Moraxellaceae</taxon>
        <taxon>Acinetobacter</taxon>
    </lineage>
</organism>
<feature type="domain" description="DUF1285" evidence="2">
    <location>
        <begin position="108"/>
        <end position="196"/>
    </location>
</feature>
<proteinExistence type="predicted"/>
<gene>
    <name evidence="3" type="ORF">EXU28_11355</name>
</gene>
<protein>
    <submittedName>
        <fullName evidence="3">DUF1285 domain-containing protein</fullName>
    </submittedName>
</protein>
<dbReference type="InterPro" id="IPR010707">
    <property type="entry name" value="DUF1285"/>
</dbReference>
<dbReference type="AlphaFoldDB" id="A0A4Q7AIJ3"/>
<dbReference type="Pfam" id="PF21028">
    <property type="entry name" value="DUF1285_C"/>
    <property type="match status" value="1"/>
</dbReference>
<evidence type="ECO:0000259" key="2">
    <source>
        <dbReference type="Pfam" id="PF21028"/>
    </source>
</evidence>
<reference evidence="3 4" key="1">
    <citation type="submission" date="2019-02" db="EMBL/GenBank/DDBJ databases">
        <title>The Batch Genome Submission of Acinetobacter spp. strains.</title>
        <authorList>
            <person name="Qin J."/>
            <person name="Hu Y."/>
            <person name="Ye H."/>
            <person name="Wei L."/>
            <person name="Feng Y."/>
            <person name="Zong Z."/>
        </authorList>
    </citation>
    <scope>NUCLEOTIDE SEQUENCE [LARGE SCALE GENOMIC DNA]</scope>
    <source>
        <strain evidence="3 4">WCHAW060049</strain>
    </source>
</reference>
<evidence type="ECO:0000313" key="4">
    <source>
        <dbReference type="Proteomes" id="UP000293863"/>
    </source>
</evidence>
<dbReference type="InterPro" id="IPR048342">
    <property type="entry name" value="DUF1285_C"/>
</dbReference>
<dbReference type="Pfam" id="PF06938">
    <property type="entry name" value="DUF1285_N"/>
    <property type="match status" value="1"/>
</dbReference>
<dbReference type="EMBL" id="SGSQ01000016">
    <property type="protein sequence ID" value="RZG45806.1"/>
    <property type="molecule type" value="Genomic_DNA"/>
</dbReference>
<dbReference type="Proteomes" id="UP000293863">
    <property type="component" value="Unassembled WGS sequence"/>
</dbReference>
<dbReference type="Gene3D" id="2.30.270.10">
    <property type="entry name" value="duf1285 protein"/>
    <property type="match status" value="1"/>
</dbReference>
<dbReference type="Gene3D" id="3.10.540.10">
    <property type="entry name" value="duf1285 like domain"/>
    <property type="match status" value="1"/>
</dbReference>
<evidence type="ECO:0000259" key="1">
    <source>
        <dbReference type="Pfam" id="PF06938"/>
    </source>
</evidence>
<evidence type="ECO:0000313" key="3">
    <source>
        <dbReference type="EMBL" id="RZG45806.1"/>
    </source>
</evidence>
<dbReference type="InterPro" id="IPR023361">
    <property type="entry name" value="DUF1285_beta_roll_sf"/>
</dbReference>
<dbReference type="PIRSF" id="PIRSF029557">
    <property type="entry name" value="UCP029557"/>
    <property type="match status" value="1"/>
</dbReference>
<dbReference type="RefSeq" id="WP_130168590.1">
    <property type="nucleotide sequence ID" value="NZ_SGSQ01000016.1"/>
</dbReference>
<feature type="domain" description="DUF1285" evidence="1">
    <location>
        <begin position="41"/>
        <end position="106"/>
    </location>
</feature>